<organism evidence="7 8">
    <name type="scientific">Candidatus Finniella inopinata</name>
    <dbReference type="NCBI Taxonomy" id="1696036"/>
    <lineage>
        <taxon>Bacteria</taxon>
        <taxon>Pseudomonadati</taxon>
        <taxon>Pseudomonadota</taxon>
        <taxon>Alphaproteobacteria</taxon>
        <taxon>Holosporales</taxon>
        <taxon>Candidatus Paracaedibacteraceae</taxon>
        <taxon>Candidatus Finniella</taxon>
    </lineage>
</organism>
<feature type="transmembrane region" description="Helical" evidence="6">
    <location>
        <begin position="176"/>
        <end position="194"/>
    </location>
</feature>
<dbReference type="CDD" id="cd10432">
    <property type="entry name" value="BI-1-like_bacterial"/>
    <property type="match status" value="1"/>
</dbReference>
<dbReference type="Pfam" id="PF01027">
    <property type="entry name" value="Bax1-I"/>
    <property type="match status" value="1"/>
</dbReference>
<dbReference type="PANTHER" id="PTHR23291">
    <property type="entry name" value="BAX INHIBITOR-RELATED"/>
    <property type="match status" value="1"/>
</dbReference>
<evidence type="ECO:0000256" key="2">
    <source>
        <dbReference type="ARBA" id="ARBA00010350"/>
    </source>
</evidence>
<keyword evidence="5 6" id="KW-0472">Membrane</keyword>
<comment type="caution">
    <text evidence="7">The sequence shown here is derived from an EMBL/GenBank/DDBJ whole genome shotgun (WGS) entry which is preliminary data.</text>
</comment>
<dbReference type="Proteomes" id="UP000293550">
    <property type="component" value="Unassembled WGS sequence"/>
</dbReference>
<evidence type="ECO:0000313" key="7">
    <source>
        <dbReference type="EMBL" id="RZI46817.1"/>
    </source>
</evidence>
<evidence type="ECO:0000256" key="5">
    <source>
        <dbReference type="ARBA" id="ARBA00023136"/>
    </source>
</evidence>
<dbReference type="PANTHER" id="PTHR23291:SF50">
    <property type="entry name" value="PROTEIN LIFEGUARD 4"/>
    <property type="match status" value="1"/>
</dbReference>
<comment type="similarity">
    <text evidence="2 6">Belongs to the BI1 family.</text>
</comment>
<evidence type="ECO:0000256" key="1">
    <source>
        <dbReference type="ARBA" id="ARBA00004141"/>
    </source>
</evidence>
<keyword evidence="3 6" id="KW-0812">Transmembrane</keyword>
<comment type="subcellular location">
    <subcellularLocation>
        <location evidence="1">Membrane</location>
        <topology evidence="1">Multi-pass membrane protein</topology>
    </subcellularLocation>
</comment>
<accession>A0A4V2DZZ9</accession>
<feature type="transmembrane region" description="Helical" evidence="6">
    <location>
        <begin position="214"/>
        <end position="236"/>
    </location>
</feature>
<evidence type="ECO:0000256" key="4">
    <source>
        <dbReference type="ARBA" id="ARBA00022989"/>
    </source>
</evidence>
<name>A0A4V2DZZ9_9PROT</name>
<sequence length="240" mass="26184">MSNRFDDQPIIRNSSAAQAWDVDAGLRSYMIKVYSYMAMGLGLTGLVAFVTASSPAFFQAIFGTPLMWVVMLAPLGIVFFLSARIGTLSLSAAQTTFWVYAGVMGLSLSSIFYVYTGQSIARLFFVSASVFGAMSLYGYTTKKDLTNVGSFLFMGLIGLVIASMVNLFLQSTALQLALSYVGVLVFTGLTAYDTQVIKELYFEADSTEVAGKKAIIGALNLYMDFINLFLALLRIFGDRR</sequence>
<gene>
    <name evidence="7" type="ORF">EQU50_00905</name>
</gene>
<keyword evidence="8" id="KW-1185">Reference proteome</keyword>
<feature type="transmembrane region" description="Helical" evidence="6">
    <location>
        <begin position="151"/>
        <end position="169"/>
    </location>
</feature>
<keyword evidence="4 6" id="KW-1133">Transmembrane helix</keyword>
<proteinExistence type="inferred from homology"/>
<evidence type="ECO:0000256" key="3">
    <source>
        <dbReference type="ARBA" id="ARBA00022692"/>
    </source>
</evidence>
<feature type="transmembrane region" description="Helical" evidence="6">
    <location>
        <begin position="97"/>
        <end position="116"/>
    </location>
</feature>
<feature type="transmembrane region" description="Helical" evidence="6">
    <location>
        <begin position="123"/>
        <end position="139"/>
    </location>
</feature>
<dbReference type="GO" id="GO:0005886">
    <property type="term" value="C:plasma membrane"/>
    <property type="evidence" value="ECO:0007669"/>
    <property type="project" value="TreeGrafter"/>
</dbReference>
<reference evidence="7 8" key="1">
    <citation type="submission" date="2018-10" db="EMBL/GenBank/DDBJ databases">
        <title>An updated phylogeny of the Alphaproteobacteria reveals that the parasitic Rickettsiales and Holosporales have independent origins.</title>
        <authorList>
            <person name="Munoz-Gomez S.A."/>
            <person name="Hess S."/>
            <person name="Burger G."/>
            <person name="Lang B.F."/>
            <person name="Susko E."/>
            <person name="Slamovits C.H."/>
            <person name="Roger A.J."/>
        </authorList>
    </citation>
    <scope>NUCLEOTIDE SEQUENCE [LARGE SCALE GENOMIC DNA]</scope>
    <source>
        <strain evidence="7">HOLO01</strain>
    </source>
</reference>
<feature type="transmembrane region" description="Helical" evidence="6">
    <location>
        <begin position="33"/>
        <end position="54"/>
    </location>
</feature>
<dbReference type="OrthoDB" id="9793828at2"/>
<dbReference type="EMBL" id="SCFB01000002">
    <property type="protein sequence ID" value="RZI46817.1"/>
    <property type="molecule type" value="Genomic_DNA"/>
</dbReference>
<evidence type="ECO:0000256" key="6">
    <source>
        <dbReference type="RuleBase" id="RU004379"/>
    </source>
</evidence>
<dbReference type="InterPro" id="IPR006214">
    <property type="entry name" value="Bax_inhibitor_1-related"/>
</dbReference>
<dbReference type="AlphaFoldDB" id="A0A4V2DZZ9"/>
<protein>
    <submittedName>
        <fullName evidence="7">Bax inhibitor-1/YccA family protein</fullName>
    </submittedName>
</protein>
<evidence type="ECO:0000313" key="8">
    <source>
        <dbReference type="Proteomes" id="UP000293550"/>
    </source>
</evidence>
<feature type="transmembrane region" description="Helical" evidence="6">
    <location>
        <begin position="66"/>
        <end position="85"/>
    </location>
</feature>